<proteinExistence type="predicted"/>
<gene>
    <name evidence="1" type="ORF">SAMN05216474_1192</name>
</gene>
<keyword evidence="2" id="KW-1185">Reference proteome</keyword>
<dbReference type="EMBL" id="FPAS01000001">
    <property type="protein sequence ID" value="SFT54126.1"/>
    <property type="molecule type" value="Genomic_DNA"/>
</dbReference>
<evidence type="ECO:0000313" key="2">
    <source>
        <dbReference type="Proteomes" id="UP000236454"/>
    </source>
</evidence>
<dbReference type="AlphaFoldDB" id="A0A1I6YUM7"/>
<organism evidence="1 2">
    <name type="scientific">Lishizhenia tianjinensis</name>
    <dbReference type="NCBI Taxonomy" id="477690"/>
    <lineage>
        <taxon>Bacteria</taxon>
        <taxon>Pseudomonadati</taxon>
        <taxon>Bacteroidota</taxon>
        <taxon>Flavobacteriia</taxon>
        <taxon>Flavobacteriales</taxon>
        <taxon>Crocinitomicaceae</taxon>
        <taxon>Lishizhenia</taxon>
    </lineage>
</organism>
<reference evidence="1 2" key="1">
    <citation type="submission" date="2016-10" db="EMBL/GenBank/DDBJ databases">
        <authorList>
            <person name="de Groot N.N."/>
        </authorList>
    </citation>
    <scope>NUCLEOTIDE SEQUENCE [LARGE SCALE GENOMIC DNA]</scope>
    <source>
        <strain evidence="1 2">CGMCC 1.7005</strain>
    </source>
</reference>
<name>A0A1I6YUM7_9FLAO</name>
<accession>A0A1I6YUM7</accession>
<evidence type="ECO:0000313" key="1">
    <source>
        <dbReference type="EMBL" id="SFT54126.1"/>
    </source>
</evidence>
<dbReference type="STRING" id="477690.SAMN05216474_1192"/>
<dbReference type="OrthoDB" id="1467938at2"/>
<protein>
    <submittedName>
        <fullName evidence="1">Uncharacterized protein</fullName>
    </submittedName>
</protein>
<dbReference type="Proteomes" id="UP000236454">
    <property type="component" value="Unassembled WGS sequence"/>
</dbReference>
<sequence>MKRGVLFLGVLIILTLLVWNVYLVNENKRVVQEREEMQIKFNAREGDLDIARYDLLTTRDSIRILLKHMDSVPVIQRKF</sequence>
<dbReference type="RefSeq" id="WP_090247394.1">
    <property type="nucleotide sequence ID" value="NZ_FPAS01000001.1"/>
</dbReference>